<dbReference type="Gene3D" id="2.30.30.110">
    <property type="match status" value="1"/>
</dbReference>
<dbReference type="Pfam" id="PF02452">
    <property type="entry name" value="PemK_toxin"/>
    <property type="match status" value="1"/>
</dbReference>
<dbReference type="Proteomes" id="UP000552615">
    <property type="component" value="Unassembled WGS sequence"/>
</dbReference>
<dbReference type="RefSeq" id="WP_169229298.1">
    <property type="nucleotide sequence ID" value="NZ_JABBGF010000001.1"/>
</dbReference>
<protein>
    <recommendedName>
        <fullName evidence="3">Type II toxin-antitoxin system PemK/MazF family toxin</fullName>
    </recommendedName>
</protein>
<dbReference type="SUPFAM" id="SSF50118">
    <property type="entry name" value="Cell growth inhibitor/plasmid maintenance toxic component"/>
    <property type="match status" value="1"/>
</dbReference>
<organism evidence="1 2">
    <name type="scientific">Chryseobacterium cheonjiense</name>
    <dbReference type="NCBI Taxonomy" id="2728845"/>
    <lineage>
        <taxon>Bacteria</taxon>
        <taxon>Pseudomonadati</taxon>
        <taxon>Bacteroidota</taxon>
        <taxon>Flavobacteriia</taxon>
        <taxon>Flavobacteriales</taxon>
        <taxon>Weeksellaceae</taxon>
        <taxon>Chryseobacterium group</taxon>
        <taxon>Chryseobacterium</taxon>
    </lineage>
</organism>
<evidence type="ECO:0000313" key="2">
    <source>
        <dbReference type="Proteomes" id="UP000552615"/>
    </source>
</evidence>
<name>A0A7Y0FGY5_9FLAO</name>
<keyword evidence="2" id="KW-1185">Reference proteome</keyword>
<sequence length="120" mass="14109">MSFKRGQIIYHNFILPDKSESDLHPVIILSNESVTDICEMYVGLMITSSDRYAEDLFTFELEEKMILNNKLNKENRFVRLQLIAYFSCKTAQSDVKGTVKDIYMDLILDTQRERVFNEEI</sequence>
<accession>A0A7Y0FGY5</accession>
<dbReference type="AlphaFoldDB" id="A0A7Y0FGY5"/>
<evidence type="ECO:0000313" key="1">
    <source>
        <dbReference type="EMBL" id="NML55853.1"/>
    </source>
</evidence>
<reference evidence="1 2" key="1">
    <citation type="submission" date="2020-04" db="EMBL/GenBank/DDBJ databases">
        <title>Chryseobacterium sp. RJ-7-14 sp. nov., isolated from Jeju soil.</title>
        <authorList>
            <person name="Dahal R.H."/>
            <person name="Chaudhary D.K."/>
        </authorList>
    </citation>
    <scope>NUCLEOTIDE SEQUENCE [LARGE SCALE GENOMIC DNA]</scope>
    <source>
        <strain evidence="1 2">RJ-7-14</strain>
    </source>
</reference>
<dbReference type="EMBL" id="JABBGF010000001">
    <property type="protein sequence ID" value="NML55853.1"/>
    <property type="molecule type" value="Genomic_DNA"/>
</dbReference>
<dbReference type="GO" id="GO:0003677">
    <property type="term" value="F:DNA binding"/>
    <property type="evidence" value="ECO:0007669"/>
    <property type="project" value="InterPro"/>
</dbReference>
<proteinExistence type="predicted"/>
<dbReference type="InterPro" id="IPR003477">
    <property type="entry name" value="PemK-like"/>
</dbReference>
<dbReference type="InterPro" id="IPR011067">
    <property type="entry name" value="Plasmid_toxin/cell-grow_inhib"/>
</dbReference>
<comment type="caution">
    <text evidence="1">The sequence shown here is derived from an EMBL/GenBank/DDBJ whole genome shotgun (WGS) entry which is preliminary data.</text>
</comment>
<evidence type="ECO:0008006" key="3">
    <source>
        <dbReference type="Google" id="ProtNLM"/>
    </source>
</evidence>
<gene>
    <name evidence="1" type="ORF">HHL20_00700</name>
</gene>